<accession>A0A2A4YNS7</accession>
<reference evidence="4" key="1">
    <citation type="submission" date="2017-08" db="EMBL/GenBank/DDBJ databases">
        <title>A dynamic microbial community with high functional redundancy inhabits the cold, oxic subseafloor aquifer.</title>
        <authorList>
            <person name="Tully B.J."/>
            <person name="Wheat C.G."/>
            <person name="Glazer B.T."/>
            <person name="Huber J.A."/>
        </authorList>
    </citation>
    <scope>NUCLEOTIDE SEQUENCE [LARGE SCALE GENOMIC DNA]</scope>
</reference>
<organism evidence="3 4">
    <name type="scientific">Aerophobetes bacterium</name>
    <dbReference type="NCBI Taxonomy" id="2030807"/>
    <lineage>
        <taxon>Bacteria</taxon>
        <taxon>Candidatus Aerophobota</taxon>
    </lineage>
</organism>
<dbReference type="AlphaFoldDB" id="A0A2A4YNS7"/>
<evidence type="ECO:0000313" key="4">
    <source>
        <dbReference type="Proteomes" id="UP000217838"/>
    </source>
</evidence>
<dbReference type="Proteomes" id="UP000217838">
    <property type="component" value="Unassembled WGS sequence"/>
</dbReference>
<dbReference type="PANTHER" id="PTHR33295:SF7">
    <property type="entry name" value="ATPASE"/>
    <property type="match status" value="1"/>
</dbReference>
<dbReference type="PANTHER" id="PTHR33295">
    <property type="entry name" value="ATPASE"/>
    <property type="match status" value="1"/>
</dbReference>
<dbReference type="InterPro" id="IPR041682">
    <property type="entry name" value="AAA_14"/>
</dbReference>
<evidence type="ECO:0000259" key="1">
    <source>
        <dbReference type="Pfam" id="PF13173"/>
    </source>
</evidence>
<dbReference type="Pfam" id="PF13173">
    <property type="entry name" value="AAA_14"/>
    <property type="match status" value="1"/>
</dbReference>
<evidence type="ECO:0008006" key="5">
    <source>
        <dbReference type="Google" id="ProtNLM"/>
    </source>
</evidence>
<name>A0A2A4YNS7_UNCAE</name>
<evidence type="ECO:0000259" key="2">
    <source>
        <dbReference type="Pfam" id="PF13635"/>
    </source>
</evidence>
<comment type="caution">
    <text evidence="3">The sequence shown here is derived from an EMBL/GenBank/DDBJ whole genome shotgun (WGS) entry which is preliminary data.</text>
</comment>
<dbReference type="InterPro" id="IPR027417">
    <property type="entry name" value="P-loop_NTPase"/>
</dbReference>
<protein>
    <recommendedName>
        <fullName evidence="5">ATP-binding protein</fullName>
    </recommendedName>
</protein>
<evidence type="ECO:0000313" key="3">
    <source>
        <dbReference type="EMBL" id="PCI95947.1"/>
    </source>
</evidence>
<gene>
    <name evidence="3" type="ORF">COB11_00675</name>
</gene>
<dbReference type="Gene3D" id="3.40.50.300">
    <property type="entry name" value="P-loop containing nucleotide triphosphate hydrolases"/>
    <property type="match status" value="1"/>
</dbReference>
<proteinExistence type="predicted"/>
<feature type="domain" description="DUF4143" evidence="2">
    <location>
        <begin position="244"/>
        <end position="409"/>
    </location>
</feature>
<dbReference type="InterPro" id="IPR025420">
    <property type="entry name" value="DUF4143"/>
</dbReference>
<sequence>MHINALSNVHSSTIIKGKKVLMKRDIELDLLRWKDLNGRLPLLLRGARQVGKSYIVEKFGKEHFDNYVVINFEQYPEYTKCFSSLDPVKIVNSIELLSGITIQPEKTLLFIDEIQECPQAILALRYFKEQMPKLHVIGAGSLLEFTLNDPKFRMPVGRVQFLHMRPMSFAEYLDASNNEKLRKYLSTIHVKDEVEEAIHNRLLALVREYIALGGMPAVISAYLTNKSLLQCQEIQTAILSTFRNDFGKYATLTQHDHLKTIFTKAPGLIAQWFKYSKLEADTPARTLKNALYKLRDAGLIILVYAASAAGLPFATHMNEKKFKLLFLDIGLVKRACNLDLDLLFKQDLLLINEGALAEQFVGQELLAYTGKNDMNNLFFWTREKKSSSAEVDYLIAIDSNILAIEVKAGAIGSLRSLKQLIEERKMPFGVRISENPLSFTHPVLSIPFYLIEQLPRLTKELYKIL</sequence>
<dbReference type="Pfam" id="PF13635">
    <property type="entry name" value="DUF4143"/>
    <property type="match status" value="1"/>
</dbReference>
<dbReference type="EMBL" id="NVUU01000005">
    <property type="protein sequence ID" value="PCI95947.1"/>
    <property type="molecule type" value="Genomic_DNA"/>
</dbReference>
<feature type="domain" description="AAA" evidence="1">
    <location>
        <begin position="41"/>
        <end position="173"/>
    </location>
</feature>
<dbReference type="SUPFAM" id="SSF52540">
    <property type="entry name" value="P-loop containing nucleoside triphosphate hydrolases"/>
    <property type="match status" value="1"/>
</dbReference>